<sequence>MRDLPVGRGASDGNRDRFPVDRKRDHRQSGSRSFGARKTRPGSKGFDGAWGRRVWRSVVCLVRPRSVSLGSVSRVRRRRESARLEQAARAHTRACSGCELRVRIATGFLDDCGEGMDSSLFARLHGYRPEDTAYLGLQYRMNSAILDLANGVTYDGTLRCGDPAVAGSTISVRREVRVQFCVLCVDSALSGQPGWLQEALSPALRDSVKFLDTAGVDKGSEGRGKNRSQVECDLALRLVRALHESQVVVASLRLMLQQTKGVMV</sequence>
<evidence type="ECO:0000313" key="3">
    <source>
        <dbReference type="EMBL" id="CAD7242450.1"/>
    </source>
</evidence>
<dbReference type="Gene3D" id="3.40.50.300">
    <property type="entry name" value="P-loop containing nucleotide triphosphate hydrolases"/>
    <property type="match status" value="1"/>
</dbReference>
<feature type="region of interest" description="Disordered" evidence="1">
    <location>
        <begin position="1"/>
        <end position="45"/>
    </location>
</feature>
<dbReference type="EMBL" id="CAJPEV010000271">
    <property type="protein sequence ID" value="CAG0883231.1"/>
    <property type="molecule type" value="Genomic_DNA"/>
</dbReference>
<organism evidence="3">
    <name type="scientific">Darwinula stevensoni</name>
    <dbReference type="NCBI Taxonomy" id="69355"/>
    <lineage>
        <taxon>Eukaryota</taxon>
        <taxon>Metazoa</taxon>
        <taxon>Ecdysozoa</taxon>
        <taxon>Arthropoda</taxon>
        <taxon>Crustacea</taxon>
        <taxon>Oligostraca</taxon>
        <taxon>Ostracoda</taxon>
        <taxon>Podocopa</taxon>
        <taxon>Podocopida</taxon>
        <taxon>Darwinulocopina</taxon>
        <taxon>Darwinuloidea</taxon>
        <taxon>Darwinulidae</taxon>
        <taxon>Darwinula</taxon>
    </lineage>
</organism>
<dbReference type="AlphaFoldDB" id="A0A7R9A1D3"/>
<name>A0A7R9A1D3_9CRUS</name>
<keyword evidence="4" id="KW-1185">Reference proteome</keyword>
<evidence type="ECO:0000313" key="4">
    <source>
        <dbReference type="Proteomes" id="UP000677054"/>
    </source>
</evidence>
<feature type="domain" description="DNA2/NAM7 helicase-like C-terminal" evidence="2">
    <location>
        <begin position="116"/>
        <end position="248"/>
    </location>
</feature>
<dbReference type="InterPro" id="IPR041679">
    <property type="entry name" value="DNA2/NAM7-like_C"/>
</dbReference>
<accession>A0A7R9A1D3</accession>
<evidence type="ECO:0000259" key="2">
    <source>
        <dbReference type="Pfam" id="PF13087"/>
    </source>
</evidence>
<proteinExistence type="predicted"/>
<dbReference type="InterPro" id="IPR027417">
    <property type="entry name" value="P-loop_NTPase"/>
</dbReference>
<dbReference type="Proteomes" id="UP000677054">
    <property type="component" value="Unassembled WGS sequence"/>
</dbReference>
<reference evidence="3" key="1">
    <citation type="submission" date="2020-11" db="EMBL/GenBank/DDBJ databases">
        <authorList>
            <person name="Tran Van P."/>
        </authorList>
    </citation>
    <scope>NUCLEOTIDE SEQUENCE</scope>
</reference>
<dbReference type="EMBL" id="LR899788">
    <property type="protein sequence ID" value="CAD7242450.1"/>
    <property type="molecule type" value="Genomic_DNA"/>
</dbReference>
<protein>
    <recommendedName>
        <fullName evidence="2">DNA2/NAM7 helicase-like C-terminal domain-containing protein</fullName>
    </recommendedName>
</protein>
<evidence type="ECO:0000256" key="1">
    <source>
        <dbReference type="SAM" id="MobiDB-lite"/>
    </source>
</evidence>
<feature type="compositionally biased region" description="Basic and acidic residues" evidence="1">
    <location>
        <begin position="13"/>
        <end position="23"/>
    </location>
</feature>
<dbReference type="Pfam" id="PF13087">
    <property type="entry name" value="AAA_12"/>
    <property type="match status" value="1"/>
</dbReference>
<gene>
    <name evidence="3" type="ORF">DSTB1V02_LOCUS2416</name>
</gene>